<dbReference type="Proteomes" id="UP000316253">
    <property type="component" value="Unassembled WGS sequence"/>
</dbReference>
<keyword evidence="1" id="KW-0472">Membrane</keyword>
<gene>
    <name evidence="3" type="ORF">CEO22_517</name>
</gene>
<dbReference type="InterPro" id="IPR029058">
    <property type="entry name" value="AB_hydrolase_fold"/>
</dbReference>
<protein>
    <recommendedName>
        <fullName evidence="2">Dienelactone hydrolase domain-containing protein</fullName>
    </recommendedName>
</protein>
<dbReference type="SUPFAM" id="SSF53474">
    <property type="entry name" value="alpha/beta-Hydrolases"/>
    <property type="match status" value="1"/>
</dbReference>
<evidence type="ECO:0000313" key="3">
    <source>
        <dbReference type="EMBL" id="TSC65306.1"/>
    </source>
</evidence>
<reference evidence="3 4" key="1">
    <citation type="submission" date="2017-08" db="EMBL/GenBank/DDBJ databases">
        <title>Mechanisms for carbon and nitrogen cycling indicate functional differentiation within the Candidate Phyla Radiation.</title>
        <authorList>
            <person name="Danczak R.E."/>
            <person name="Johnston M.D."/>
            <person name="Kenah C."/>
            <person name="Slattery M."/>
            <person name="Wrighton K.C."/>
            <person name="Wilkins M.J."/>
        </authorList>
    </citation>
    <scope>NUCLEOTIDE SEQUENCE [LARGE SCALE GENOMIC DNA]</scope>
    <source>
        <strain evidence="3">Gr01-1014_85</strain>
    </source>
</reference>
<accession>A0A554JAG3</accession>
<name>A0A554JAG3_9BACT</name>
<dbReference type="Gene3D" id="3.40.50.1820">
    <property type="entry name" value="alpha/beta hydrolase"/>
    <property type="match status" value="1"/>
</dbReference>
<keyword evidence="1" id="KW-0812">Transmembrane</keyword>
<dbReference type="InterPro" id="IPR002925">
    <property type="entry name" value="Dienelactn_hydro"/>
</dbReference>
<comment type="caution">
    <text evidence="3">The sequence shown here is derived from an EMBL/GenBank/DDBJ whole genome shotgun (WGS) entry which is preliminary data.</text>
</comment>
<keyword evidence="1" id="KW-1133">Transmembrane helix</keyword>
<proteinExistence type="predicted"/>
<evidence type="ECO:0000256" key="1">
    <source>
        <dbReference type="SAM" id="Phobius"/>
    </source>
</evidence>
<feature type="transmembrane region" description="Helical" evidence="1">
    <location>
        <begin position="328"/>
        <end position="347"/>
    </location>
</feature>
<dbReference type="GO" id="GO:0016787">
    <property type="term" value="F:hydrolase activity"/>
    <property type="evidence" value="ECO:0007669"/>
    <property type="project" value="InterPro"/>
</dbReference>
<dbReference type="EMBL" id="VMFD01000049">
    <property type="protein sequence ID" value="TSC65306.1"/>
    <property type="molecule type" value="Genomic_DNA"/>
</dbReference>
<feature type="domain" description="Dienelactone hydrolase" evidence="2">
    <location>
        <begin position="130"/>
        <end position="319"/>
    </location>
</feature>
<evidence type="ECO:0000259" key="2">
    <source>
        <dbReference type="Pfam" id="PF01738"/>
    </source>
</evidence>
<sequence>MQQKKYVTTILARQVKASKVIILTDNRDNLSNNFSLKLKSVCATVINCIRFMVRLSPSLPFLKSAYRHREHDGTNMSDEQSKKAIALIESYFQVSSEKSASIHSKLLTMYQLYSFLIDENISFNGKGKVLVIIFPNIFGLSSWHTGIAKLFSALGADVLMVNYFDKSQQPNPFSLLLGNDSRFQLLNTIKTVDESTIITEIFDLLKILGDENNTRVYILGSSYGATLAMKLASAGDPRFRFLCLFYPSLFYRDGFTLIGGVEDILTQFRNIFAEIRIFIGEKDNVLHPLNSNAFKHVSNRVTNISSFILHDVDHAYVEPYVTRVLPSFLYKPLLSWLTIIYFIIFVYDDLNHQPYSLSAQSERIALP</sequence>
<evidence type="ECO:0000313" key="4">
    <source>
        <dbReference type="Proteomes" id="UP000316253"/>
    </source>
</evidence>
<dbReference type="Pfam" id="PF01738">
    <property type="entry name" value="DLH"/>
    <property type="match status" value="1"/>
</dbReference>
<dbReference type="AlphaFoldDB" id="A0A554JAG3"/>
<organism evidence="3 4">
    <name type="scientific">Candidatus Berkelbacteria bacterium Gr01-1014_85</name>
    <dbReference type="NCBI Taxonomy" id="2017150"/>
    <lineage>
        <taxon>Bacteria</taxon>
        <taxon>Candidatus Berkelbacteria</taxon>
    </lineage>
</organism>